<dbReference type="SUPFAM" id="SSF102462">
    <property type="entry name" value="Peptidyl-tRNA hydrolase II"/>
    <property type="match status" value="1"/>
</dbReference>
<dbReference type="InterPro" id="IPR002833">
    <property type="entry name" value="PTH2"/>
</dbReference>
<dbReference type="Gene3D" id="3.40.1490.10">
    <property type="entry name" value="Bit1"/>
    <property type="match status" value="1"/>
</dbReference>
<proteinExistence type="predicted"/>
<dbReference type="AlphaFoldDB" id="A0A3S5EV45"/>
<organism evidence="4 5">
    <name type="scientific">Acidipropionibacterium jensenii</name>
    <dbReference type="NCBI Taxonomy" id="1749"/>
    <lineage>
        <taxon>Bacteria</taxon>
        <taxon>Bacillati</taxon>
        <taxon>Actinomycetota</taxon>
        <taxon>Actinomycetes</taxon>
        <taxon>Propionibacteriales</taxon>
        <taxon>Propionibacteriaceae</taxon>
        <taxon>Acidipropionibacterium</taxon>
    </lineage>
</organism>
<comment type="catalytic activity">
    <reaction evidence="3">
        <text>an N-acyl-L-alpha-aminoacyl-tRNA + H2O = an N-acyl-L-amino acid + a tRNA + H(+)</text>
        <dbReference type="Rhea" id="RHEA:54448"/>
        <dbReference type="Rhea" id="RHEA-COMP:10123"/>
        <dbReference type="Rhea" id="RHEA-COMP:13883"/>
        <dbReference type="ChEBI" id="CHEBI:15377"/>
        <dbReference type="ChEBI" id="CHEBI:15378"/>
        <dbReference type="ChEBI" id="CHEBI:59874"/>
        <dbReference type="ChEBI" id="CHEBI:78442"/>
        <dbReference type="ChEBI" id="CHEBI:138191"/>
        <dbReference type="EC" id="3.1.1.29"/>
    </reaction>
</comment>
<evidence type="ECO:0000256" key="2">
    <source>
        <dbReference type="ARBA" id="ARBA00022801"/>
    </source>
</evidence>
<evidence type="ECO:0000256" key="1">
    <source>
        <dbReference type="ARBA" id="ARBA00013260"/>
    </source>
</evidence>
<evidence type="ECO:0000256" key="3">
    <source>
        <dbReference type="ARBA" id="ARBA00048707"/>
    </source>
</evidence>
<name>A0A3S5EV45_9ACTN</name>
<keyword evidence="2 4" id="KW-0378">Hydrolase</keyword>
<keyword evidence="5" id="KW-1185">Reference proteome</keyword>
<dbReference type="EC" id="3.1.1.29" evidence="1"/>
<accession>A0A3S5EV45</accession>
<dbReference type="STRING" id="1122997.GCA_000425285_00986"/>
<evidence type="ECO:0000313" key="4">
    <source>
        <dbReference type="EMBL" id="VEI02696.1"/>
    </source>
</evidence>
<dbReference type="GO" id="GO:0004045">
    <property type="term" value="F:peptidyl-tRNA hydrolase activity"/>
    <property type="evidence" value="ECO:0007669"/>
    <property type="project" value="UniProtKB-EC"/>
</dbReference>
<gene>
    <name evidence="4" type="ORF">NCTC13652_00877</name>
</gene>
<sequence length="247" mass="26963">MIVFITDQCGRAAVVASCQARVASADVMDEDEPDPWAMQLVVMRDRHLPARQVDVCEAAARAVVTLLDDPRAAEGGPWFQAVRHWNDDRIRKLVRRADGKRWTDVQGLDGVTVEQAGVEGFGPAAVRAFPPAPVHPLPKMLDKLQVSGTHFPDEGTSATVGAVVTIEINPALEMTTGKIAAQCGHAAQIALQTMPDAVREVWRADRFRVRVVTATEPQWRDAGRPVSIVDAGFTELDGPTETTRARW</sequence>
<evidence type="ECO:0000313" key="5">
    <source>
        <dbReference type="Proteomes" id="UP000277858"/>
    </source>
</evidence>
<dbReference type="EMBL" id="LR134473">
    <property type="protein sequence ID" value="VEI02696.1"/>
    <property type="molecule type" value="Genomic_DNA"/>
</dbReference>
<dbReference type="Pfam" id="PF01981">
    <property type="entry name" value="PTH2"/>
    <property type="match status" value="1"/>
</dbReference>
<protein>
    <recommendedName>
        <fullName evidence="1">peptidyl-tRNA hydrolase</fullName>
        <ecNumber evidence="1">3.1.1.29</ecNumber>
    </recommendedName>
</protein>
<reference evidence="4 5" key="1">
    <citation type="submission" date="2018-12" db="EMBL/GenBank/DDBJ databases">
        <authorList>
            <consortium name="Pathogen Informatics"/>
        </authorList>
    </citation>
    <scope>NUCLEOTIDE SEQUENCE [LARGE SCALE GENOMIC DNA]</scope>
    <source>
        <strain evidence="4 5">NCTC13652</strain>
    </source>
</reference>
<dbReference type="Proteomes" id="UP000277858">
    <property type="component" value="Chromosome"/>
</dbReference>
<dbReference type="InterPro" id="IPR023476">
    <property type="entry name" value="Pep_tRNA_hydro_II_dom_sf"/>
</dbReference>